<evidence type="ECO:0000256" key="9">
    <source>
        <dbReference type="ARBA" id="ARBA00046608"/>
    </source>
</evidence>
<dbReference type="InterPro" id="IPR012281">
    <property type="entry name" value="Phospholipid_synth_PlsX-like"/>
</dbReference>
<comment type="catalytic activity">
    <reaction evidence="1 10">
        <text>a fatty acyl-[ACP] + phosphate = an acyl phosphate + holo-[ACP]</text>
        <dbReference type="Rhea" id="RHEA:42292"/>
        <dbReference type="Rhea" id="RHEA-COMP:9685"/>
        <dbReference type="Rhea" id="RHEA-COMP:14125"/>
        <dbReference type="ChEBI" id="CHEBI:43474"/>
        <dbReference type="ChEBI" id="CHEBI:59918"/>
        <dbReference type="ChEBI" id="CHEBI:64479"/>
        <dbReference type="ChEBI" id="CHEBI:138651"/>
        <dbReference type="EC" id="2.3.1.274"/>
    </reaction>
</comment>
<dbReference type="PANTHER" id="PTHR30100">
    <property type="entry name" value="FATTY ACID/PHOSPHOLIPID SYNTHESIS PROTEIN PLSX"/>
    <property type="match status" value="1"/>
</dbReference>
<organism evidence="11 12">
    <name type="scientific">Intestinibaculum porci</name>
    <dbReference type="NCBI Taxonomy" id="2487118"/>
    <lineage>
        <taxon>Bacteria</taxon>
        <taxon>Bacillati</taxon>
        <taxon>Bacillota</taxon>
        <taxon>Erysipelotrichia</taxon>
        <taxon>Erysipelotrichales</taxon>
        <taxon>Erysipelotrichaceae</taxon>
        <taxon>Intestinibaculum</taxon>
    </lineage>
</organism>
<dbReference type="GO" id="GO:0008654">
    <property type="term" value="P:phospholipid biosynthetic process"/>
    <property type="evidence" value="ECO:0007669"/>
    <property type="project" value="UniProtKB-KW"/>
</dbReference>
<proteinExistence type="inferred from homology"/>
<dbReference type="GO" id="GO:0006633">
    <property type="term" value="P:fatty acid biosynthetic process"/>
    <property type="evidence" value="ECO:0007669"/>
    <property type="project" value="UniProtKB-UniRule"/>
</dbReference>
<dbReference type="SUPFAM" id="SSF53659">
    <property type="entry name" value="Isocitrate/Isopropylmalate dehydrogenase-like"/>
    <property type="match status" value="1"/>
</dbReference>
<evidence type="ECO:0000256" key="3">
    <source>
        <dbReference type="ARBA" id="ARBA00022516"/>
    </source>
</evidence>
<gene>
    <name evidence="10 11" type="primary">plsX</name>
    <name evidence="11" type="ORF">SG0102_10860</name>
</gene>
<dbReference type="UniPathway" id="UPA00085"/>
<keyword evidence="11" id="KW-0012">Acyltransferase</keyword>
<evidence type="ECO:0000256" key="10">
    <source>
        <dbReference type="HAMAP-Rule" id="MF_00019"/>
    </source>
</evidence>
<protein>
    <recommendedName>
        <fullName evidence="8 10">Phosphate acyltransferase</fullName>
        <ecNumber evidence="8 10">2.3.1.274</ecNumber>
    </recommendedName>
    <alternativeName>
        <fullName evidence="10">Acyl-ACP phosphotransacylase</fullName>
    </alternativeName>
    <alternativeName>
        <fullName evidence="10">Acyl-[acyl-carrier-protein]--phosphate acyltransferase</fullName>
    </alternativeName>
    <alternativeName>
        <fullName evidence="10">Phosphate-acyl-ACP acyltransferase</fullName>
    </alternativeName>
</protein>
<dbReference type="Gene3D" id="3.40.718.10">
    <property type="entry name" value="Isopropylmalate Dehydrogenase"/>
    <property type="match status" value="1"/>
</dbReference>
<evidence type="ECO:0000256" key="8">
    <source>
        <dbReference type="ARBA" id="ARBA00024069"/>
    </source>
</evidence>
<dbReference type="KEGG" id="ebm:SG0102_10860"/>
<dbReference type="Proteomes" id="UP000268059">
    <property type="component" value="Chromosome"/>
</dbReference>
<dbReference type="InterPro" id="IPR003664">
    <property type="entry name" value="FA_synthesis"/>
</dbReference>
<dbReference type="NCBIfam" id="TIGR00182">
    <property type="entry name" value="plsX"/>
    <property type="match status" value="1"/>
</dbReference>
<dbReference type="Pfam" id="PF02504">
    <property type="entry name" value="FA_synthesis"/>
    <property type="match status" value="1"/>
</dbReference>
<dbReference type="GO" id="GO:0005737">
    <property type="term" value="C:cytoplasm"/>
    <property type="evidence" value="ECO:0007669"/>
    <property type="project" value="UniProtKB-SubCell"/>
</dbReference>
<reference evidence="11 12" key="1">
    <citation type="submission" date="2018-11" db="EMBL/GenBank/DDBJ databases">
        <title>Novel Erysipelotrichaceae bacterium isolated from small intestine of a swine.</title>
        <authorList>
            <person name="Kim J.S."/>
            <person name="Choe H."/>
            <person name="Lee Y.R."/>
            <person name="Kim K.M."/>
            <person name="Park D.S."/>
        </authorList>
    </citation>
    <scope>NUCLEOTIDE SEQUENCE [LARGE SCALE GENOMIC DNA]</scope>
    <source>
        <strain evidence="11 12">SG0102</strain>
    </source>
</reference>
<keyword evidence="7 10" id="KW-1208">Phospholipid metabolism</keyword>
<dbReference type="InParanoid" id="A0A3G9J6A4"/>
<dbReference type="RefSeq" id="WP_170162783.1">
    <property type="nucleotide sequence ID" value="NZ_AP019309.1"/>
</dbReference>
<comment type="subcellular location">
    <subcellularLocation>
        <location evidence="10">Cytoplasm</location>
    </subcellularLocation>
    <text evidence="10">Associated with the membrane possibly through PlsY.</text>
</comment>
<dbReference type="PANTHER" id="PTHR30100:SF1">
    <property type="entry name" value="PHOSPHATE ACYLTRANSFERASE"/>
    <property type="match status" value="1"/>
</dbReference>
<accession>A0A3G9J6A4</accession>
<sequence>MKLAIDAMSGDLGSHEVVEACKMFVKDHGDVTLYVVGKQEELEELKDLANVEIVDAREVVKMTDSPLGVRRQKESSMVKALMMARKDEVDGVVSCGSTGAFFTGAMLFVKRLEGVERSCLMAVLPTFNGKGSCLLDVGANAENTAEQLRQFAIMGSVYAKYVRHINKPSVRLLNIGAEDHKGDQVHQDAYKLLKEEKVIQFDGNIEGRELLDGNCDVIVSDGFAGNIALKSMEGTALGLMKVMKKAMLGSTKSKLGALLIKDNLKKELSAFDYKSVGGALMMGFSKAIVKAHGGSDARAVRSAMELAYTMVAEDVVTKMKEGLTQS</sequence>
<comment type="similarity">
    <text evidence="10">Belongs to the PlsX family.</text>
</comment>
<evidence type="ECO:0000256" key="2">
    <source>
        <dbReference type="ARBA" id="ARBA00022490"/>
    </source>
</evidence>
<dbReference type="GO" id="GO:0043811">
    <property type="term" value="F:phosphate:acyl-[acyl carrier protein] acyltransferase activity"/>
    <property type="evidence" value="ECO:0007669"/>
    <property type="project" value="UniProtKB-UniRule"/>
</dbReference>
<keyword evidence="12" id="KW-1185">Reference proteome</keyword>
<keyword evidence="5 10" id="KW-0443">Lipid metabolism</keyword>
<dbReference type="EMBL" id="AP019309">
    <property type="protein sequence ID" value="BBH26152.1"/>
    <property type="molecule type" value="Genomic_DNA"/>
</dbReference>
<dbReference type="FunCoup" id="A0A3G9J6A4">
    <property type="interactions" value="259"/>
</dbReference>
<keyword evidence="3 10" id="KW-0444">Lipid biosynthesis</keyword>
<comment type="function">
    <text evidence="10">Catalyzes the reversible formation of acyl-phosphate (acyl-PO(4)) from acyl-[acyl-carrier-protein] (acyl-ACP). This enzyme utilizes acyl-ACP as fatty acyl donor, but not acyl-CoA.</text>
</comment>
<dbReference type="AlphaFoldDB" id="A0A3G9J6A4"/>
<keyword evidence="4 10" id="KW-0808">Transferase</keyword>
<keyword evidence="6 10" id="KW-0594">Phospholipid biosynthesis</keyword>
<evidence type="ECO:0000256" key="7">
    <source>
        <dbReference type="ARBA" id="ARBA00023264"/>
    </source>
</evidence>
<evidence type="ECO:0000313" key="11">
    <source>
        <dbReference type="EMBL" id="BBH26152.1"/>
    </source>
</evidence>
<comment type="subunit">
    <text evidence="9 10">Homodimer. Probably interacts with PlsY.</text>
</comment>
<name>A0A3G9J6A4_9FIRM</name>
<evidence type="ECO:0000313" key="12">
    <source>
        <dbReference type="Proteomes" id="UP000268059"/>
    </source>
</evidence>
<evidence type="ECO:0000256" key="5">
    <source>
        <dbReference type="ARBA" id="ARBA00023098"/>
    </source>
</evidence>
<evidence type="ECO:0000256" key="6">
    <source>
        <dbReference type="ARBA" id="ARBA00023209"/>
    </source>
</evidence>
<evidence type="ECO:0000256" key="4">
    <source>
        <dbReference type="ARBA" id="ARBA00022679"/>
    </source>
</evidence>
<keyword evidence="2 10" id="KW-0963">Cytoplasm</keyword>
<dbReference type="HAMAP" id="MF_00019">
    <property type="entry name" value="PlsX"/>
    <property type="match status" value="1"/>
</dbReference>
<dbReference type="EC" id="2.3.1.274" evidence="8 10"/>
<dbReference type="PIRSF" id="PIRSF002465">
    <property type="entry name" value="Phsphlp_syn_PlsX"/>
    <property type="match status" value="1"/>
</dbReference>
<comment type="pathway">
    <text evidence="10">Lipid metabolism; phospholipid metabolism.</text>
</comment>
<evidence type="ECO:0000256" key="1">
    <source>
        <dbReference type="ARBA" id="ARBA00001232"/>
    </source>
</evidence>